<dbReference type="InterPro" id="IPR027805">
    <property type="entry name" value="Transposase_HTH_dom"/>
</dbReference>
<evidence type="ECO:0000313" key="7">
    <source>
        <dbReference type="Proteomes" id="UP001249851"/>
    </source>
</evidence>
<dbReference type="InterPro" id="IPR040521">
    <property type="entry name" value="KDZ"/>
</dbReference>
<dbReference type="EMBL" id="JARQWQ010000124">
    <property type="protein sequence ID" value="KAK2549530.1"/>
    <property type="molecule type" value="Genomic_DNA"/>
</dbReference>
<evidence type="ECO:0000259" key="5">
    <source>
        <dbReference type="Pfam" id="PF13613"/>
    </source>
</evidence>
<evidence type="ECO:0000256" key="1">
    <source>
        <dbReference type="ARBA" id="ARBA00001968"/>
    </source>
</evidence>
<evidence type="ECO:0000313" key="6">
    <source>
        <dbReference type="EMBL" id="KAK2549530.1"/>
    </source>
</evidence>
<dbReference type="AlphaFoldDB" id="A0AAD9UTY5"/>
<feature type="domain" description="DDE Tnp4" evidence="4">
    <location>
        <begin position="356"/>
        <end position="513"/>
    </location>
</feature>
<gene>
    <name evidence="6" type="ORF">P5673_029909</name>
</gene>
<comment type="cofactor">
    <cofactor evidence="1">
        <name>a divalent metal cation</name>
        <dbReference type="ChEBI" id="CHEBI:60240"/>
    </cofactor>
</comment>
<feature type="domain" description="Transposase Helix-turn-helix" evidence="5">
    <location>
        <begin position="277"/>
        <end position="325"/>
    </location>
</feature>
<evidence type="ECO:0008006" key="8">
    <source>
        <dbReference type="Google" id="ProtNLM"/>
    </source>
</evidence>
<sequence length="513" mass="58358">MKPALSVMHAKAHAWYCQVLWGGRWQVGAGATTGEEVEQINSHFSRLGSSTKHMLPEGREELLTEHALQWNRRKVECLPQSLAKRYKKWPVDPKLAKIWRKQVAKTRGDVFNPSPGASSTFVCSNHFPLGRRTPENPKTDYPSIFMTVSDYLQKNSPKKRKANRWQEPGSSKCLLAPKIEECNDDCEGTDEEMETDTDYSVSVPMQFEQLTRELEVKVCTGLPSPETFQFLFDYLSEKARSMQYWRGGKQTTKEAPQPPSPFQLATGFTKGRPGPERKLRLEQEFLLTLMKLALLTIDLGFRFHVSATTVGSIFITWIKLMSKELSVLIVWPSRQQVKKTLPCCFRKLYPKVRCIIDCFECFTETPSGLDLAATLWSEYKHHYTFKVLVAITPNGAISYVSSCYGGRASDVFIVRNSGFLNMIEPYDEIMADRGFKIREDLMMHMATLCIPPSCASSMQMLPHDIRETSNIANVRIYVEQAIGRLKVFLLLKNELPISLLPLADDIVRVCCAL</sequence>
<dbReference type="Pfam" id="PF13359">
    <property type="entry name" value="DDE_Tnp_4"/>
    <property type="match status" value="1"/>
</dbReference>
<name>A0AAD9UTY5_ACRCE</name>
<dbReference type="InterPro" id="IPR027806">
    <property type="entry name" value="HARBI1_dom"/>
</dbReference>
<feature type="non-terminal residue" evidence="6">
    <location>
        <position position="513"/>
    </location>
</feature>
<keyword evidence="7" id="KW-1185">Reference proteome</keyword>
<organism evidence="6 7">
    <name type="scientific">Acropora cervicornis</name>
    <name type="common">Staghorn coral</name>
    <dbReference type="NCBI Taxonomy" id="6130"/>
    <lineage>
        <taxon>Eukaryota</taxon>
        <taxon>Metazoa</taxon>
        <taxon>Cnidaria</taxon>
        <taxon>Anthozoa</taxon>
        <taxon>Hexacorallia</taxon>
        <taxon>Scleractinia</taxon>
        <taxon>Astrocoeniina</taxon>
        <taxon>Acroporidae</taxon>
        <taxon>Acropora</taxon>
    </lineage>
</organism>
<dbReference type="PANTHER" id="PTHR23080">
    <property type="entry name" value="THAP DOMAIN PROTEIN"/>
    <property type="match status" value="1"/>
</dbReference>
<dbReference type="GO" id="GO:0046872">
    <property type="term" value="F:metal ion binding"/>
    <property type="evidence" value="ECO:0007669"/>
    <property type="project" value="UniProtKB-KW"/>
</dbReference>
<dbReference type="Pfam" id="PF18758">
    <property type="entry name" value="KDZ"/>
    <property type="match status" value="1"/>
</dbReference>
<protein>
    <recommendedName>
        <fullName evidence="8">THAP-type domain-containing protein</fullName>
    </recommendedName>
</protein>
<proteinExistence type="predicted"/>
<keyword evidence="2" id="KW-0479">Metal-binding</keyword>
<accession>A0AAD9UTY5</accession>
<evidence type="ECO:0000256" key="3">
    <source>
        <dbReference type="SAM" id="MobiDB-lite"/>
    </source>
</evidence>
<reference evidence="6" key="2">
    <citation type="journal article" date="2023" name="Science">
        <title>Genomic signatures of disease resistance in endangered staghorn corals.</title>
        <authorList>
            <person name="Vollmer S.V."/>
            <person name="Selwyn J.D."/>
            <person name="Despard B.A."/>
            <person name="Roesel C.L."/>
        </authorList>
    </citation>
    <scope>NUCLEOTIDE SEQUENCE</scope>
    <source>
        <strain evidence="6">K2</strain>
    </source>
</reference>
<reference evidence="6" key="1">
    <citation type="journal article" date="2023" name="G3 (Bethesda)">
        <title>Whole genome assembly and annotation of the endangered Caribbean coral Acropora cervicornis.</title>
        <authorList>
            <person name="Selwyn J.D."/>
            <person name="Vollmer S.V."/>
        </authorList>
    </citation>
    <scope>NUCLEOTIDE SEQUENCE</scope>
    <source>
        <strain evidence="6">K2</strain>
    </source>
</reference>
<evidence type="ECO:0000259" key="4">
    <source>
        <dbReference type="Pfam" id="PF13359"/>
    </source>
</evidence>
<dbReference type="Proteomes" id="UP001249851">
    <property type="component" value="Unassembled WGS sequence"/>
</dbReference>
<evidence type="ECO:0000256" key="2">
    <source>
        <dbReference type="ARBA" id="ARBA00022723"/>
    </source>
</evidence>
<feature type="region of interest" description="Disordered" evidence="3">
    <location>
        <begin position="249"/>
        <end position="268"/>
    </location>
</feature>
<comment type="caution">
    <text evidence="6">The sequence shown here is derived from an EMBL/GenBank/DDBJ whole genome shotgun (WGS) entry which is preliminary data.</text>
</comment>
<dbReference type="Pfam" id="PF13613">
    <property type="entry name" value="HTH_Tnp_4"/>
    <property type="match status" value="1"/>
</dbReference>